<gene>
    <name evidence="5" type="ORF">SAMN05421879_101197</name>
</gene>
<evidence type="ECO:0000313" key="5">
    <source>
        <dbReference type="EMBL" id="SOC51447.1"/>
    </source>
</evidence>
<accession>A0A285VBV9</accession>
<dbReference type="RefSeq" id="WP_097186423.1">
    <property type="nucleotide sequence ID" value="NZ_OBQK01000001.1"/>
</dbReference>
<dbReference type="Pfam" id="PF22551">
    <property type="entry name" value="TY-Chap1"/>
    <property type="match status" value="1"/>
</dbReference>
<sequence>MDEFDLDRATEVGWAGFLTRLAGHLGESAEPLRITAYGADPGSFPVLEVEPSDDVLRGELRAPQGQAWQHDDRQRHLLDMGWQEDPDGTAYRIELPRSHAHLLASILTDTLREVVGAPHPAFLDAGTLTISAPQGPDQVGAEPPVVDLDRAIRVVTPAELRAAVEQTLHAAMGHPPRKDADGDIPIIYGTTLVYVRTADSQPVVSVFAIVVQDVADLDAAQREVGILNRQSVFAKFHLVGRQVVASVAIPSLPFVPRHLVGIVELMGKEIDELDDALALRVKGRRWIDMITSTDDPVEVADAPAQAEEEDGDEDSDEDDLPEELLTLLQLDAEGTGPLEPALVADVCHRDRALILRLIRIAEEQTISWRESVDEARAAGDVEEARVATGELSGWQSTVKDLRAALRHVVTFRGQDG</sequence>
<dbReference type="Pfam" id="PF22554">
    <property type="entry name" value="Chap-C"/>
    <property type="match status" value="1"/>
</dbReference>
<evidence type="ECO:0000259" key="4">
    <source>
        <dbReference type="Pfam" id="PF22554"/>
    </source>
</evidence>
<evidence type="ECO:0000313" key="6">
    <source>
        <dbReference type="Proteomes" id="UP000219688"/>
    </source>
</evidence>
<dbReference type="Pfam" id="PF22552">
    <property type="entry name" value="TY-Chap3"/>
    <property type="match status" value="1"/>
</dbReference>
<organism evidence="5 6">
    <name type="scientific">Ornithinimicrobium cerasi</name>
    <dbReference type="NCBI Taxonomy" id="2248773"/>
    <lineage>
        <taxon>Bacteria</taxon>
        <taxon>Bacillati</taxon>
        <taxon>Actinomycetota</taxon>
        <taxon>Actinomycetes</taxon>
        <taxon>Micrococcales</taxon>
        <taxon>Ornithinimicrobiaceae</taxon>
        <taxon>Ornithinimicrobium</taxon>
    </lineage>
</organism>
<feature type="domain" description="TY-Chap N-terminal" evidence="3">
    <location>
        <begin position="13"/>
        <end position="123"/>
    </location>
</feature>
<keyword evidence="6" id="KW-1185">Reference proteome</keyword>
<dbReference type="InterPro" id="IPR054343">
    <property type="entry name" value="TY-Chap_M"/>
</dbReference>
<reference evidence="6" key="1">
    <citation type="submission" date="2017-08" db="EMBL/GenBank/DDBJ databases">
        <authorList>
            <person name="Varghese N."/>
            <person name="Submissions S."/>
        </authorList>
    </citation>
    <scope>NUCLEOTIDE SEQUENCE [LARGE SCALE GENOMIC DNA]</scope>
    <source>
        <strain evidence="6">USBA17B2</strain>
    </source>
</reference>
<dbReference type="AlphaFoldDB" id="A0A285VBV9"/>
<evidence type="ECO:0000259" key="2">
    <source>
        <dbReference type="Pfam" id="PF22551"/>
    </source>
</evidence>
<dbReference type="InterPro" id="IPR054342">
    <property type="entry name" value="TY-Chap_C"/>
</dbReference>
<protein>
    <submittedName>
        <fullName evidence="5">Uncharacterized protein</fullName>
    </submittedName>
</protein>
<dbReference type="EMBL" id="OBQK01000001">
    <property type="protein sequence ID" value="SOC51447.1"/>
    <property type="molecule type" value="Genomic_DNA"/>
</dbReference>
<dbReference type="Gene3D" id="3.30.1460.10">
    <property type="match status" value="1"/>
</dbReference>
<dbReference type="Proteomes" id="UP000219688">
    <property type="component" value="Unassembled WGS sequence"/>
</dbReference>
<evidence type="ECO:0000259" key="3">
    <source>
        <dbReference type="Pfam" id="PF22552"/>
    </source>
</evidence>
<name>A0A285VBV9_9MICO</name>
<feature type="compositionally biased region" description="Acidic residues" evidence="1">
    <location>
        <begin position="306"/>
        <end position="319"/>
    </location>
</feature>
<feature type="domain" description="TY-Chap central" evidence="2">
    <location>
        <begin position="159"/>
        <end position="287"/>
    </location>
</feature>
<dbReference type="InterPro" id="IPR054344">
    <property type="entry name" value="TY-Chap_N"/>
</dbReference>
<evidence type="ECO:0000256" key="1">
    <source>
        <dbReference type="SAM" id="MobiDB-lite"/>
    </source>
</evidence>
<feature type="domain" description="TY-Chap C-terminal" evidence="4">
    <location>
        <begin position="318"/>
        <end position="408"/>
    </location>
</feature>
<feature type="region of interest" description="Disordered" evidence="1">
    <location>
        <begin position="296"/>
        <end position="319"/>
    </location>
</feature>
<proteinExistence type="predicted"/>